<organism evidence="2 3">
    <name type="scientific">Pontibacter ramchanderi</name>
    <dbReference type="NCBI Taxonomy" id="1179743"/>
    <lineage>
        <taxon>Bacteria</taxon>
        <taxon>Pseudomonadati</taxon>
        <taxon>Bacteroidota</taxon>
        <taxon>Cytophagia</taxon>
        <taxon>Cytophagales</taxon>
        <taxon>Hymenobacteraceae</taxon>
        <taxon>Pontibacter</taxon>
    </lineage>
</organism>
<evidence type="ECO:0000313" key="2">
    <source>
        <dbReference type="EMBL" id="PKV63204.1"/>
    </source>
</evidence>
<name>A0A2N3U8Z6_9BACT</name>
<protein>
    <recommendedName>
        <fullName evidence="1">Transposase IS200-like domain-containing protein</fullName>
    </recommendedName>
</protein>
<reference evidence="2 3" key="1">
    <citation type="submission" date="2017-12" db="EMBL/GenBank/DDBJ databases">
        <title>Genomic Encyclopedia of Type Strains, Phase III (KMG-III): the genomes of soil and plant-associated and newly described type strains.</title>
        <authorList>
            <person name="Whitman W."/>
        </authorList>
    </citation>
    <scope>NUCLEOTIDE SEQUENCE [LARGE SCALE GENOMIC DNA]</scope>
    <source>
        <strain evidence="2 3">LP43</strain>
    </source>
</reference>
<dbReference type="Proteomes" id="UP000233782">
    <property type="component" value="Unassembled WGS sequence"/>
</dbReference>
<dbReference type="PANTHER" id="PTHR36966">
    <property type="entry name" value="REP-ASSOCIATED TYROSINE TRANSPOSASE"/>
    <property type="match status" value="1"/>
</dbReference>
<comment type="caution">
    <text evidence="2">The sequence shown here is derived from an EMBL/GenBank/DDBJ whole genome shotgun (WGS) entry which is preliminary data.</text>
</comment>
<dbReference type="AlphaFoldDB" id="A0A2N3U8Z6"/>
<dbReference type="InterPro" id="IPR036515">
    <property type="entry name" value="Transposase_17_sf"/>
</dbReference>
<dbReference type="SMART" id="SM01321">
    <property type="entry name" value="Y1_Tnp"/>
    <property type="match status" value="1"/>
</dbReference>
<evidence type="ECO:0000313" key="3">
    <source>
        <dbReference type="Proteomes" id="UP000233782"/>
    </source>
</evidence>
<keyword evidence="3" id="KW-1185">Reference proteome</keyword>
<dbReference type="InterPro" id="IPR002686">
    <property type="entry name" value="Transposase_17"/>
</dbReference>
<gene>
    <name evidence="2" type="ORF">BD749_3043</name>
</gene>
<accession>A0A2N3U8Z6</accession>
<dbReference type="Gene3D" id="3.30.70.1290">
    <property type="entry name" value="Transposase IS200-like"/>
    <property type="match status" value="1"/>
</dbReference>
<dbReference type="InterPro" id="IPR052715">
    <property type="entry name" value="RAYT_transposase"/>
</dbReference>
<dbReference type="EMBL" id="PJMU01000003">
    <property type="protein sequence ID" value="PKV63204.1"/>
    <property type="molecule type" value="Genomic_DNA"/>
</dbReference>
<dbReference type="GO" id="GO:0006313">
    <property type="term" value="P:DNA transposition"/>
    <property type="evidence" value="ECO:0007669"/>
    <property type="project" value="InterPro"/>
</dbReference>
<feature type="domain" description="Transposase IS200-like" evidence="1">
    <location>
        <begin position="48"/>
        <end position="198"/>
    </location>
</feature>
<dbReference type="PANTHER" id="PTHR36966:SF1">
    <property type="entry name" value="REP-ASSOCIATED TYROSINE TRANSPOSASE"/>
    <property type="match status" value="1"/>
</dbReference>
<dbReference type="GO" id="GO:0043565">
    <property type="term" value="F:sequence-specific DNA binding"/>
    <property type="evidence" value="ECO:0007669"/>
    <property type="project" value="TreeGrafter"/>
</dbReference>
<dbReference type="GO" id="GO:0004803">
    <property type="term" value="F:transposase activity"/>
    <property type="evidence" value="ECO:0007669"/>
    <property type="project" value="InterPro"/>
</dbReference>
<dbReference type="SUPFAM" id="SSF143422">
    <property type="entry name" value="Transposase IS200-like"/>
    <property type="match status" value="1"/>
</dbReference>
<sequence>MFTYARLPVHDWTGRDLSLQGETRIMPYMFCMRRSDRKQNRLNGYDYSRDALYFVTSCVKDKSCVFGKVVDSEMHLNSYGFIAEQQWYWLQEQYPYVISHAFVVMPNHVHGILEIDNSLVGTGRDLSTLELSNETDVFPISAQKIKSLSEIIGAYKTTSSKLIRTTGLTGFEWQRSFHDHIIRSDKSYGKIKDYILSNPERWADDVFFER</sequence>
<proteinExistence type="predicted"/>
<evidence type="ECO:0000259" key="1">
    <source>
        <dbReference type="SMART" id="SM01321"/>
    </source>
</evidence>